<sequence length="67" mass="7871">MSFHVEMLKDKVEFYEAHSLSSLEKKINDQMEHNQAILLRVHSVSHQVTIDEKGRPYYTAVVHYKAI</sequence>
<dbReference type="PATRIC" id="fig|889306.3.peg.3467"/>
<dbReference type="EMBL" id="JXRP01000019">
    <property type="protein sequence ID" value="KIL44486.1"/>
    <property type="molecule type" value="Genomic_DNA"/>
</dbReference>
<dbReference type="AlphaFoldDB" id="A0A0C2VJ26"/>
<gene>
    <name evidence="1" type="ORF">KP78_34500</name>
</gene>
<dbReference type="Pfam" id="PF10750">
    <property type="entry name" value="DUF2536"/>
    <property type="match status" value="1"/>
</dbReference>
<proteinExistence type="predicted"/>
<reference evidence="1 2" key="1">
    <citation type="submission" date="2015-01" db="EMBL/GenBank/DDBJ databases">
        <title>Genome sequencing of Jeotgalibacillus soli.</title>
        <authorList>
            <person name="Goh K.M."/>
            <person name="Chan K.-G."/>
            <person name="Yaakop A.S."/>
            <person name="Ee R."/>
            <person name="Gan H.M."/>
            <person name="Chan C.S."/>
        </authorList>
    </citation>
    <scope>NUCLEOTIDE SEQUENCE [LARGE SCALE GENOMIC DNA]</scope>
    <source>
        <strain evidence="1 2">P9</strain>
    </source>
</reference>
<evidence type="ECO:0000313" key="2">
    <source>
        <dbReference type="Proteomes" id="UP000031938"/>
    </source>
</evidence>
<accession>A0A0C2VJ26</accession>
<keyword evidence="2" id="KW-1185">Reference proteome</keyword>
<name>A0A0C2VJ26_9BACL</name>
<dbReference type="OrthoDB" id="2454327at2"/>
<evidence type="ECO:0000313" key="1">
    <source>
        <dbReference type="EMBL" id="KIL44486.1"/>
    </source>
</evidence>
<dbReference type="Proteomes" id="UP000031938">
    <property type="component" value="Unassembled WGS sequence"/>
</dbReference>
<comment type="caution">
    <text evidence="1">The sequence shown here is derived from an EMBL/GenBank/DDBJ whole genome shotgun (WGS) entry which is preliminary data.</text>
</comment>
<evidence type="ECO:0008006" key="3">
    <source>
        <dbReference type="Google" id="ProtNLM"/>
    </source>
</evidence>
<dbReference type="InterPro" id="IPR019686">
    <property type="entry name" value="DUF2536"/>
</dbReference>
<protein>
    <recommendedName>
        <fullName evidence="3">DUF2536 domain-containing protein</fullName>
    </recommendedName>
</protein>
<dbReference type="RefSeq" id="WP_041090349.1">
    <property type="nucleotide sequence ID" value="NZ_JXRP01000019.1"/>
</dbReference>
<organism evidence="1 2">
    <name type="scientific">Jeotgalibacillus soli</name>
    <dbReference type="NCBI Taxonomy" id="889306"/>
    <lineage>
        <taxon>Bacteria</taxon>
        <taxon>Bacillati</taxon>
        <taxon>Bacillota</taxon>
        <taxon>Bacilli</taxon>
        <taxon>Bacillales</taxon>
        <taxon>Caryophanaceae</taxon>
        <taxon>Jeotgalibacillus</taxon>
    </lineage>
</organism>